<reference evidence="1" key="1">
    <citation type="submission" date="2017-05" db="UniProtKB">
        <authorList>
            <consortium name="EnsemblMetazoa"/>
        </authorList>
    </citation>
    <scope>IDENTIFICATION</scope>
</reference>
<dbReference type="InParanoid" id="A0A1X7VK86"/>
<sequence>MKKAKYSLTSSSQQNPDYGINAQQLDVLKEELSRLCVEFFRREVNVDQQKATIVEEQTQLQLDDSLWFRQRQLQLTASNFEKV</sequence>
<name>A0A1X7VK86_AMPQE</name>
<evidence type="ECO:0000313" key="1">
    <source>
        <dbReference type="EnsemblMetazoa" id="Aqu2.1.40437_001"/>
    </source>
</evidence>
<accession>A0A1X7VK86</accession>
<organism evidence="1">
    <name type="scientific">Amphimedon queenslandica</name>
    <name type="common">Sponge</name>
    <dbReference type="NCBI Taxonomy" id="400682"/>
    <lineage>
        <taxon>Eukaryota</taxon>
        <taxon>Metazoa</taxon>
        <taxon>Porifera</taxon>
        <taxon>Demospongiae</taxon>
        <taxon>Heteroscleromorpha</taxon>
        <taxon>Haplosclerida</taxon>
        <taxon>Niphatidae</taxon>
        <taxon>Amphimedon</taxon>
    </lineage>
</organism>
<dbReference type="EnsemblMetazoa" id="Aqu2.1.40437_001">
    <property type="protein sequence ID" value="Aqu2.1.40437_001"/>
    <property type="gene ID" value="Aqu2.1.40437"/>
</dbReference>
<protein>
    <submittedName>
        <fullName evidence="1">Uncharacterized protein</fullName>
    </submittedName>
</protein>
<proteinExistence type="predicted"/>
<dbReference type="AlphaFoldDB" id="A0A1X7VK86"/>